<organism evidence="1">
    <name type="scientific">Escherichia phage fEgEco12</name>
    <dbReference type="NCBI Taxonomy" id="3158837"/>
    <lineage>
        <taxon>Viruses</taxon>
        <taxon>Duplodnaviria</taxon>
        <taxon>Heunggongvirae</taxon>
        <taxon>Uroviricota</taxon>
        <taxon>Caudoviricetes</taxon>
    </lineage>
</organism>
<dbReference type="InterPro" id="IPR009091">
    <property type="entry name" value="RCC1/BLIP-II"/>
</dbReference>
<accession>A0AAU7PHY4</accession>
<name>A0AAU7PHY4_9CAUD</name>
<dbReference type="SUPFAM" id="SSF50985">
    <property type="entry name" value="RCC1/BLIP-II"/>
    <property type="match status" value="1"/>
</dbReference>
<proteinExistence type="predicted"/>
<evidence type="ECO:0000313" key="1">
    <source>
        <dbReference type="EMBL" id="XBS49664.1"/>
    </source>
</evidence>
<dbReference type="Gene3D" id="2.130.10.30">
    <property type="entry name" value="Regulator of chromosome condensation 1/beta-lactamase-inhibitor protein II"/>
    <property type="match status" value="1"/>
</dbReference>
<dbReference type="EMBL" id="PP777464">
    <property type="protein sequence ID" value="XBS49664.1"/>
    <property type="molecule type" value="Genomic_DNA"/>
</dbReference>
<reference evidence="1" key="1">
    <citation type="submission" date="2024-05" db="EMBL/GenBank/DDBJ databases">
        <authorList>
            <person name="Badawy S."/>
            <person name="Skurnik M."/>
        </authorList>
    </citation>
    <scope>NUCLEOTIDE SEQUENCE</scope>
</reference>
<sequence length="378" mass="40442">MLPFARMVKYGNIKVKSTIQKVILGGGGQCVVTLLSDGRVYGRGYNTTYGLGTGTTTFVSDWVLMGDNIVDIHSNGVTGTFLITKENRILYSGFATPINGTTSHYTRFTDLTSTVFAAVDVSNIKTITGNGNVTMVLLNDGSLYGSGANTGVIGNGSNVALSTQTYVTNDVRDVKTYPSMNTITKNNNQILASGILYQGVNGTNSSINTSSYTLLYTLPSSDCFQFAFDTYTFGYVDPSTNTSYIRGIPINGSLGNGVTNNTAVTTWVTKVWNTPIDSSIPNKSYTTNHVSLFNDGNLWTTGASSVGYSNGTNSTTANTWTSSSNLPFNTNNITDYAFGGSITVVVIDYRTMYILANNAIAGTATTTYKFEPYNSPPV</sequence>
<protein>
    <submittedName>
        <fullName evidence="1">Chromosome condensation regulator</fullName>
    </submittedName>
</protein>